<evidence type="ECO:0000256" key="17">
    <source>
        <dbReference type="HAMAP-Rule" id="MF_00205"/>
    </source>
</evidence>
<evidence type="ECO:0000256" key="9">
    <source>
        <dbReference type="ARBA" id="ARBA00022833"/>
    </source>
</evidence>
<accession>A0A7C1B9M9</accession>
<evidence type="ECO:0000313" key="19">
    <source>
        <dbReference type="EMBL" id="HDM89791.1"/>
    </source>
</evidence>
<comment type="similarity">
    <text evidence="14 17">Belongs to the ABC transporter superfamily. UvrA family.</text>
</comment>
<evidence type="ECO:0000256" key="11">
    <source>
        <dbReference type="ARBA" id="ARBA00022881"/>
    </source>
</evidence>
<evidence type="ECO:0000256" key="3">
    <source>
        <dbReference type="ARBA" id="ARBA00022723"/>
    </source>
</evidence>
<keyword evidence="17" id="KW-0742">SOS response</keyword>
<dbReference type="PANTHER" id="PTHR43152">
    <property type="entry name" value="UVRABC SYSTEM PROTEIN A"/>
    <property type="match status" value="1"/>
</dbReference>
<dbReference type="AlphaFoldDB" id="A0A7C1B9M9"/>
<dbReference type="GO" id="GO:0009381">
    <property type="term" value="F:excinuclease ABC activity"/>
    <property type="evidence" value="ECO:0007669"/>
    <property type="project" value="UniProtKB-UniRule"/>
</dbReference>
<evidence type="ECO:0000256" key="10">
    <source>
        <dbReference type="ARBA" id="ARBA00022840"/>
    </source>
</evidence>
<dbReference type="GO" id="GO:0005524">
    <property type="term" value="F:ATP binding"/>
    <property type="evidence" value="ECO:0007669"/>
    <property type="project" value="UniProtKB-UniRule"/>
</dbReference>
<dbReference type="GO" id="GO:0008270">
    <property type="term" value="F:zinc ion binding"/>
    <property type="evidence" value="ECO:0007669"/>
    <property type="project" value="UniProtKB-UniRule"/>
</dbReference>
<keyword evidence="3 17" id="KW-0479">Metal-binding</keyword>
<dbReference type="InterPro" id="IPR003439">
    <property type="entry name" value="ABC_transporter-like_ATP-bd"/>
</dbReference>
<dbReference type="Gene3D" id="3.30.1490.20">
    <property type="entry name" value="ATP-grasp fold, A domain"/>
    <property type="match status" value="1"/>
</dbReference>
<dbReference type="GO" id="GO:0009380">
    <property type="term" value="C:excinuclease repair complex"/>
    <property type="evidence" value="ECO:0007669"/>
    <property type="project" value="InterPro"/>
</dbReference>
<keyword evidence="4 17" id="KW-0677">Repeat</keyword>
<evidence type="ECO:0000256" key="8">
    <source>
        <dbReference type="ARBA" id="ARBA00022771"/>
    </source>
</evidence>
<evidence type="ECO:0000256" key="4">
    <source>
        <dbReference type="ARBA" id="ARBA00022737"/>
    </source>
</evidence>
<keyword evidence="6 17" id="KW-0227">DNA damage</keyword>
<proteinExistence type="inferred from homology"/>
<keyword evidence="11 17" id="KW-0267">Excision nuclease</keyword>
<dbReference type="PROSITE" id="PS00211">
    <property type="entry name" value="ABC_TRANSPORTER_1"/>
    <property type="match status" value="2"/>
</dbReference>
<dbReference type="Proteomes" id="UP000885931">
    <property type="component" value="Unassembled WGS sequence"/>
</dbReference>
<dbReference type="GO" id="GO:0005737">
    <property type="term" value="C:cytoplasm"/>
    <property type="evidence" value="ECO:0007669"/>
    <property type="project" value="UniProtKB-SubCell"/>
</dbReference>
<evidence type="ECO:0000256" key="14">
    <source>
        <dbReference type="ARBA" id="ARBA00038000"/>
    </source>
</evidence>
<dbReference type="Gene3D" id="1.20.1580.10">
    <property type="entry name" value="ABC transporter ATPase like domain"/>
    <property type="match status" value="2"/>
</dbReference>
<dbReference type="CDD" id="cd03271">
    <property type="entry name" value="ABC_UvrA_II"/>
    <property type="match status" value="1"/>
</dbReference>
<keyword evidence="9 17" id="KW-0862">Zinc</keyword>
<protein>
    <recommendedName>
        <fullName evidence="15 17">UvrABC system protein A</fullName>
        <shortName evidence="17">UvrA protein</shortName>
    </recommendedName>
    <alternativeName>
        <fullName evidence="16 17">Excinuclease ABC subunit A</fullName>
    </alternativeName>
</protein>
<keyword evidence="12 17" id="KW-0238">DNA-binding</keyword>
<evidence type="ECO:0000256" key="6">
    <source>
        <dbReference type="ARBA" id="ARBA00022763"/>
    </source>
</evidence>
<evidence type="ECO:0000256" key="12">
    <source>
        <dbReference type="ARBA" id="ARBA00023125"/>
    </source>
</evidence>
<dbReference type="GO" id="GO:0006289">
    <property type="term" value="P:nucleotide-excision repair"/>
    <property type="evidence" value="ECO:0007669"/>
    <property type="project" value="UniProtKB-UniRule"/>
</dbReference>
<keyword evidence="5 17" id="KW-0547">Nucleotide-binding</keyword>
<dbReference type="HAMAP" id="MF_00205">
    <property type="entry name" value="UvrA"/>
    <property type="match status" value="1"/>
</dbReference>
<keyword evidence="2 17" id="KW-0963">Cytoplasm</keyword>
<reference evidence="19" key="1">
    <citation type="journal article" date="2020" name="mSystems">
        <title>Genome- and Community-Level Interaction Insights into Carbon Utilization and Element Cycling Functions of Hydrothermarchaeota in Hydrothermal Sediment.</title>
        <authorList>
            <person name="Zhou Z."/>
            <person name="Liu Y."/>
            <person name="Xu W."/>
            <person name="Pan J."/>
            <person name="Luo Z.H."/>
            <person name="Li M."/>
        </authorList>
    </citation>
    <scope>NUCLEOTIDE SEQUENCE [LARGE SCALE GENOMIC DNA]</scope>
    <source>
        <strain evidence="19">HyVt-237</strain>
    </source>
</reference>
<dbReference type="NCBIfam" id="NF001503">
    <property type="entry name" value="PRK00349.1"/>
    <property type="match status" value="1"/>
</dbReference>
<evidence type="ECO:0000256" key="16">
    <source>
        <dbReference type="ARBA" id="ARBA00042156"/>
    </source>
</evidence>
<keyword evidence="8 17" id="KW-0863">Zinc-finger</keyword>
<keyword evidence="7 17" id="KW-0228">DNA excision</keyword>
<dbReference type="NCBIfam" id="TIGR00630">
    <property type="entry name" value="uvra"/>
    <property type="match status" value="1"/>
</dbReference>
<feature type="binding site" evidence="17">
    <location>
        <begin position="33"/>
        <end position="40"/>
    </location>
    <ligand>
        <name>ATP</name>
        <dbReference type="ChEBI" id="CHEBI:30616"/>
    </ligand>
</feature>
<feature type="zinc finger region" description="C4-type" evidence="17">
    <location>
        <begin position="251"/>
        <end position="278"/>
    </location>
</feature>
<evidence type="ECO:0000256" key="13">
    <source>
        <dbReference type="ARBA" id="ARBA00023204"/>
    </source>
</evidence>
<dbReference type="PANTHER" id="PTHR43152:SF3">
    <property type="entry name" value="UVRABC SYSTEM PROTEIN A"/>
    <property type="match status" value="1"/>
</dbReference>
<dbReference type="InterPro" id="IPR041102">
    <property type="entry name" value="UvrA_inter"/>
</dbReference>
<dbReference type="GO" id="GO:0016887">
    <property type="term" value="F:ATP hydrolysis activity"/>
    <property type="evidence" value="ECO:0007669"/>
    <property type="project" value="InterPro"/>
</dbReference>
<dbReference type="EMBL" id="DRBW01000042">
    <property type="protein sequence ID" value="HDM89791.1"/>
    <property type="molecule type" value="Genomic_DNA"/>
</dbReference>
<dbReference type="PROSITE" id="PS50893">
    <property type="entry name" value="ABC_TRANSPORTER_2"/>
    <property type="match status" value="1"/>
</dbReference>
<keyword evidence="13 17" id="KW-0234">DNA repair</keyword>
<evidence type="ECO:0000256" key="2">
    <source>
        <dbReference type="ARBA" id="ARBA00022490"/>
    </source>
</evidence>
<evidence type="ECO:0000256" key="5">
    <source>
        <dbReference type="ARBA" id="ARBA00022741"/>
    </source>
</evidence>
<dbReference type="InterPro" id="IPR013815">
    <property type="entry name" value="ATP_grasp_subdomain_1"/>
</dbReference>
<evidence type="ECO:0000259" key="18">
    <source>
        <dbReference type="PROSITE" id="PS50893"/>
    </source>
</evidence>
<dbReference type="Gene3D" id="1.10.8.280">
    <property type="entry name" value="ABC transporter ATPase domain-like"/>
    <property type="match status" value="1"/>
</dbReference>
<dbReference type="Pfam" id="PF17760">
    <property type="entry name" value="UvrA_inter"/>
    <property type="match status" value="1"/>
</dbReference>
<dbReference type="InterPro" id="IPR027417">
    <property type="entry name" value="P-loop_NTPase"/>
</dbReference>
<evidence type="ECO:0000256" key="15">
    <source>
        <dbReference type="ARBA" id="ARBA00039316"/>
    </source>
</evidence>
<dbReference type="GO" id="GO:0003677">
    <property type="term" value="F:DNA binding"/>
    <property type="evidence" value="ECO:0007669"/>
    <property type="project" value="UniProtKB-UniRule"/>
</dbReference>
<feature type="binding site" evidence="17">
    <location>
        <begin position="634"/>
        <end position="641"/>
    </location>
    <ligand>
        <name>ATP</name>
        <dbReference type="ChEBI" id="CHEBI:30616"/>
    </ligand>
</feature>
<comment type="caution">
    <text evidence="19">The sequence shown here is derived from an EMBL/GenBank/DDBJ whole genome shotgun (WGS) entry which is preliminary data.</text>
</comment>
<sequence length="943" mass="105631">MPTRKIIVKGARVHNLKNIDVDIPRDKFVVITGLSGSGKSSLAFDTLYAEGQRRYVESLSAYARQFLGLMEKPDVDYILGLSPAIAIEPRKASRNPRSTVATTTEIYDYLRLLFARIGIPHCPNCGIPLKSMTVDEIVDRILEYPEGTRVQILAPVVRGRKGEYRELFSRIAKKGYVRVRVDGEIYDVEEVPTLERYRIHTIEIVVDRIVVKENVRGRIAEAVEQAFKEAEGHVVVLADGEERVFSEKLTCPKCGFSMPELEPRLFSFNSPYGACEYCSGLGVKIEIDPDLLITNEELSILEGAIKPWGAPNPFLEPKLERLARIYGVDLDTPWKDLPQVFKNVILYGVEDPSRFSHDNPEAPGDHYFYEGVIPYLWRRYKYTESDWVKREIESFMVNKVCPVCGGARLKREALAVKIRDKSIWDIVRMTVKEAHEFFANFKPTKREYLIAKQILKEITARLAFLLNVGLDYLTLDRTSETLSAGESQRVRLATQIGSGLTGVLYVLDEPTIGLHPRDTGRLIDTLLKLRNLGNTVVVVEHDRQTIEKADWIIDLGPGAGEDGGYVVATGKPADIMANVKSLTGRYLSGKLDIPIPGKRKKPGNKWLILKGVRTNNLKNLEVRIPLGLFVVVTGVSGSGKSSLVEDTLYRALMRHFYGSREPAGDFDEILGLEHIDKVINIDQSPIGRSPRSNPATYTGVFTPIRELFATLKEARMRGYAPGRFSFNVKGGRCEACRGEGYIKIEMQFLPDVYIPCEVCKGKRYNRETLEVKYKGKSIADVLEMSVKEAYELFKNIPPIERKLKLLLDVGLGYIKLGQPAPTLSGGEAQRVKLAKELSKVATGKTLYILDEPTTGLHFEDVKKLIDVLRKLVDKGNTVLIIEHNIDIIKSADWIIDLGPEGGDEGGYIVGEGPPEKIAAIPESYTGRYLRAELERMQKKAASG</sequence>
<dbReference type="InterPro" id="IPR004602">
    <property type="entry name" value="UvrA"/>
</dbReference>
<dbReference type="Pfam" id="PF17755">
    <property type="entry name" value="UvrA_DNA-bind"/>
    <property type="match status" value="1"/>
</dbReference>
<dbReference type="SUPFAM" id="SSF52540">
    <property type="entry name" value="P-loop containing nucleoside triphosphate hydrolases"/>
    <property type="match status" value="2"/>
</dbReference>
<dbReference type="Gene3D" id="3.40.50.300">
    <property type="entry name" value="P-loop containing nucleotide triphosphate hydrolases"/>
    <property type="match status" value="2"/>
</dbReference>
<comment type="subcellular location">
    <subcellularLocation>
        <location evidence="1 17">Cytoplasm</location>
    </subcellularLocation>
</comment>
<dbReference type="InterPro" id="IPR041552">
    <property type="entry name" value="UvrA_DNA-bd"/>
</dbReference>
<feature type="domain" description="ABC transporter" evidence="18">
    <location>
        <begin position="593"/>
        <end position="930"/>
    </location>
</feature>
<evidence type="ECO:0000256" key="1">
    <source>
        <dbReference type="ARBA" id="ARBA00004496"/>
    </source>
</evidence>
<feature type="zinc finger region" description="C4-type" evidence="17">
    <location>
        <begin position="733"/>
        <end position="759"/>
    </location>
</feature>
<organism evidence="19">
    <name type="scientific">candidate division WOR-3 bacterium</name>
    <dbReference type="NCBI Taxonomy" id="2052148"/>
    <lineage>
        <taxon>Bacteria</taxon>
        <taxon>Bacteria division WOR-3</taxon>
    </lineage>
</organism>
<name>A0A7C1B9M9_UNCW3</name>
<keyword evidence="10 17" id="KW-0067">ATP-binding</keyword>
<comment type="function">
    <text evidence="17">The UvrABC repair system catalyzes the recognition and processing of DNA lesions. UvrA is an ATPase and a DNA-binding protein. A damage recognition complex composed of 2 UvrA and 2 UvrB subunits scans DNA for abnormalities. When the presence of a lesion has been verified by UvrB, the UvrA molecules dissociate.</text>
</comment>
<evidence type="ECO:0000256" key="7">
    <source>
        <dbReference type="ARBA" id="ARBA00022769"/>
    </source>
</evidence>
<dbReference type="GO" id="GO:0009432">
    <property type="term" value="P:SOS response"/>
    <property type="evidence" value="ECO:0007669"/>
    <property type="project" value="UniProtKB-UniRule"/>
</dbReference>
<dbReference type="FunFam" id="1.20.1580.10:FF:000002">
    <property type="entry name" value="UvrABC system protein A"/>
    <property type="match status" value="1"/>
</dbReference>
<gene>
    <name evidence="17 19" type="primary">uvrA</name>
    <name evidence="19" type="ORF">ENG67_01100</name>
</gene>
<comment type="subunit">
    <text evidence="17">Forms a heterotetramer with UvrB during the search for lesions.</text>
</comment>
<dbReference type="InterPro" id="IPR017871">
    <property type="entry name" value="ABC_transporter-like_CS"/>
</dbReference>